<reference evidence="2 3" key="1">
    <citation type="journal article" date="2019" name="Int. J. Syst. Evol. Microbiol.">
        <title>The Global Catalogue of Microorganisms (GCM) 10K type strain sequencing project: providing services to taxonomists for standard genome sequencing and annotation.</title>
        <authorList>
            <consortium name="The Broad Institute Genomics Platform"/>
            <consortium name="The Broad Institute Genome Sequencing Center for Infectious Disease"/>
            <person name="Wu L."/>
            <person name="Ma J."/>
        </authorList>
    </citation>
    <scope>NUCLEOTIDE SEQUENCE [LARGE SCALE GENOMIC DNA]</scope>
    <source>
        <strain evidence="2 3">NBRC 111368</strain>
    </source>
</reference>
<gene>
    <name evidence="2" type="ORF">ACFQE1_17100</name>
</gene>
<comment type="caution">
    <text evidence="2">The sequence shown here is derived from an EMBL/GenBank/DDBJ whole genome shotgun (WGS) entry which is preliminary data.</text>
</comment>
<dbReference type="InterPro" id="IPR006059">
    <property type="entry name" value="SBP"/>
</dbReference>
<evidence type="ECO:0000313" key="3">
    <source>
        <dbReference type="Proteomes" id="UP001596328"/>
    </source>
</evidence>
<dbReference type="PANTHER" id="PTHR30006:SF24">
    <property type="entry name" value="SLL0237 PROTEIN"/>
    <property type="match status" value="1"/>
</dbReference>
<dbReference type="PANTHER" id="PTHR30006">
    <property type="entry name" value="THIAMINE-BINDING PERIPLASMIC PROTEIN-RELATED"/>
    <property type="match status" value="1"/>
</dbReference>
<keyword evidence="3" id="KW-1185">Reference proteome</keyword>
<proteinExistence type="predicted"/>
<dbReference type="Proteomes" id="UP001596328">
    <property type="component" value="Unassembled WGS sequence"/>
</dbReference>
<organism evidence="2 3">
    <name type="scientific">Halobium palmae</name>
    <dbReference type="NCBI Taxonomy" id="1776492"/>
    <lineage>
        <taxon>Archaea</taxon>
        <taxon>Methanobacteriati</taxon>
        <taxon>Methanobacteriota</taxon>
        <taxon>Stenosarchaea group</taxon>
        <taxon>Halobacteria</taxon>
        <taxon>Halobacteriales</taxon>
        <taxon>Haloferacaceae</taxon>
        <taxon>Halobium</taxon>
    </lineage>
</organism>
<sequence>GVTASLPEDVVADVPETFRPDRNWVGVAGRARSVPYNTDRFDESEVPDDVFAFAENAELGGQTGWAPTYGAFQSFVTAMRLTTSDRRTREWLNGMQEAGVSKYPDEFLVSNAVADGEVGAGFANHYYALRVQADRPDAPIDLAFTSGDAGALVNVSGAEVVKTSDATELATNFVHHLLTVEAQEFFATRTFAYPMLPGVPPVGGLPPIDELNPPEIDLSKLADIGPTLRLMRETGVL</sequence>
<evidence type="ECO:0000313" key="2">
    <source>
        <dbReference type="EMBL" id="MFC6726049.1"/>
    </source>
</evidence>
<dbReference type="EMBL" id="JBHSWU010000857">
    <property type="protein sequence ID" value="MFC6726049.1"/>
    <property type="molecule type" value="Genomic_DNA"/>
</dbReference>
<dbReference type="SUPFAM" id="SSF53850">
    <property type="entry name" value="Periplasmic binding protein-like II"/>
    <property type="match status" value="1"/>
</dbReference>
<name>A0ABD5S3C8_9EURY</name>
<protein>
    <submittedName>
        <fullName evidence="2">Extracellular solute-binding protein</fullName>
    </submittedName>
</protein>
<dbReference type="AlphaFoldDB" id="A0ABD5S3C8"/>
<accession>A0ABD5S3C8</accession>
<dbReference type="Gene3D" id="3.40.190.10">
    <property type="entry name" value="Periplasmic binding protein-like II"/>
    <property type="match status" value="1"/>
</dbReference>
<evidence type="ECO:0000256" key="1">
    <source>
        <dbReference type="ARBA" id="ARBA00022729"/>
    </source>
</evidence>
<feature type="non-terminal residue" evidence="2">
    <location>
        <position position="1"/>
    </location>
</feature>
<keyword evidence="1" id="KW-0732">Signal</keyword>
<dbReference type="Pfam" id="PF13416">
    <property type="entry name" value="SBP_bac_8"/>
    <property type="match status" value="1"/>
</dbReference>